<dbReference type="SMART" id="SM00803">
    <property type="entry name" value="TAF"/>
    <property type="match status" value="1"/>
</dbReference>
<dbReference type="GO" id="GO:0046695">
    <property type="term" value="C:SLIK (SAGA-like) complex"/>
    <property type="evidence" value="ECO:0007669"/>
    <property type="project" value="InterPro"/>
</dbReference>
<evidence type="ECO:0000256" key="1">
    <source>
        <dbReference type="ARBA" id="ARBA00004123"/>
    </source>
</evidence>
<evidence type="ECO:0000259" key="7">
    <source>
        <dbReference type="SMART" id="SM00803"/>
    </source>
</evidence>
<keyword evidence="3" id="KW-0805">Transcription regulation</keyword>
<dbReference type="InterPro" id="IPR011442">
    <property type="entry name" value="TAF6_C"/>
</dbReference>
<dbReference type="Pfam" id="PF02969">
    <property type="entry name" value="TAF"/>
    <property type="match status" value="1"/>
</dbReference>
<dbReference type="AlphaFoldDB" id="A0A9P5NNF4"/>
<organism evidence="8 9">
    <name type="scientific">Gymnopilus junonius</name>
    <name type="common">Spectacular rustgill mushroom</name>
    <name type="synonym">Gymnopilus spectabilis subsp. junonius</name>
    <dbReference type="NCBI Taxonomy" id="109634"/>
    <lineage>
        <taxon>Eukaryota</taxon>
        <taxon>Fungi</taxon>
        <taxon>Dikarya</taxon>
        <taxon>Basidiomycota</taxon>
        <taxon>Agaricomycotina</taxon>
        <taxon>Agaricomycetes</taxon>
        <taxon>Agaricomycetidae</taxon>
        <taxon>Agaricales</taxon>
        <taxon>Agaricineae</taxon>
        <taxon>Hymenogastraceae</taxon>
        <taxon>Gymnopilus</taxon>
    </lineage>
</organism>
<feature type="compositionally biased region" description="Pro residues" evidence="6">
    <location>
        <begin position="327"/>
        <end position="342"/>
    </location>
</feature>
<keyword evidence="5" id="KW-0539">Nucleus</keyword>
<proteinExistence type="inferred from homology"/>
<dbReference type="OrthoDB" id="361039at2759"/>
<dbReference type="PANTHER" id="PTHR10221:SF9">
    <property type="entry name" value="TRANSCRIPTION INITIATION FACTOR TFIID SUBUNIT 6"/>
    <property type="match status" value="1"/>
</dbReference>
<protein>
    <submittedName>
        <fullName evidence="8">TATA box binding protein associated factor-domain-containing protein</fullName>
    </submittedName>
</protein>
<dbReference type="InterPro" id="IPR046344">
    <property type="entry name" value="TAF6_C_sf"/>
</dbReference>
<dbReference type="Gene3D" id="1.25.40.770">
    <property type="entry name" value="TAF6, C-terminal HEAT repeat domain"/>
    <property type="match status" value="1"/>
</dbReference>
<keyword evidence="4" id="KW-0804">Transcription</keyword>
<dbReference type="InterPro" id="IPR009072">
    <property type="entry name" value="Histone-fold"/>
</dbReference>
<feature type="compositionally biased region" description="Basic and acidic residues" evidence="6">
    <location>
        <begin position="345"/>
        <end position="358"/>
    </location>
</feature>
<evidence type="ECO:0000256" key="3">
    <source>
        <dbReference type="ARBA" id="ARBA00023015"/>
    </source>
</evidence>
<dbReference type="Pfam" id="PF07571">
    <property type="entry name" value="TAF6_C"/>
    <property type="match status" value="1"/>
</dbReference>
<dbReference type="InterPro" id="IPR037796">
    <property type="entry name" value="TAF6"/>
</dbReference>
<comment type="caution">
    <text evidence="8">The sequence shown here is derived from an EMBL/GenBank/DDBJ whole genome shotgun (WGS) entry which is preliminary data.</text>
</comment>
<dbReference type="GO" id="GO:0046982">
    <property type="term" value="F:protein heterodimerization activity"/>
    <property type="evidence" value="ECO:0007669"/>
    <property type="project" value="InterPro"/>
</dbReference>
<gene>
    <name evidence="8" type="ORF">CPB84DRAFT_1780130</name>
</gene>
<dbReference type="InterPro" id="IPR004823">
    <property type="entry name" value="TAF_TATA-bd_Histone-like_dom"/>
</dbReference>
<comment type="similarity">
    <text evidence="2">Belongs to the TAF6 family.</text>
</comment>
<evidence type="ECO:0000256" key="5">
    <source>
        <dbReference type="ARBA" id="ARBA00023242"/>
    </source>
</evidence>
<comment type="subcellular location">
    <subcellularLocation>
        <location evidence="1">Nucleus</location>
    </subcellularLocation>
</comment>
<reference evidence="8" key="1">
    <citation type="submission" date="2020-11" db="EMBL/GenBank/DDBJ databases">
        <authorList>
            <consortium name="DOE Joint Genome Institute"/>
            <person name="Ahrendt S."/>
            <person name="Riley R."/>
            <person name="Andreopoulos W."/>
            <person name="LaButti K."/>
            <person name="Pangilinan J."/>
            <person name="Ruiz-duenas F.J."/>
            <person name="Barrasa J.M."/>
            <person name="Sanchez-Garcia M."/>
            <person name="Camarero S."/>
            <person name="Miyauchi S."/>
            <person name="Serrano A."/>
            <person name="Linde D."/>
            <person name="Babiker R."/>
            <person name="Drula E."/>
            <person name="Ayuso-Fernandez I."/>
            <person name="Pacheco R."/>
            <person name="Padilla G."/>
            <person name="Ferreira P."/>
            <person name="Barriuso J."/>
            <person name="Kellner H."/>
            <person name="Castanera R."/>
            <person name="Alfaro M."/>
            <person name="Ramirez L."/>
            <person name="Pisabarro A.G."/>
            <person name="Kuo A."/>
            <person name="Tritt A."/>
            <person name="Lipzen A."/>
            <person name="He G."/>
            <person name="Yan M."/>
            <person name="Ng V."/>
            <person name="Cullen D."/>
            <person name="Martin F."/>
            <person name="Rosso M.-N."/>
            <person name="Henrissat B."/>
            <person name="Hibbett D."/>
            <person name="Martinez A.T."/>
            <person name="Grigoriev I.V."/>
        </authorList>
    </citation>
    <scope>NUCLEOTIDE SEQUENCE</scope>
    <source>
        <strain evidence="8">AH 44721</strain>
    </source>
</reference>
<evidence type="ECO:0000313" key="9">
    <source>
        <dbReference type="Proteomes" id="UP000724874"/>
    </source>
</evidence>
<dbReference type="GO" id="GO:0005669">
    <property type="term" value="C:transcription factor TFIID complex"/>
    <property type="evidence" value="ECO:0007669"/>
    <property type="project" value="InterPro"/>
</dbReference>
<evidence type="ECO:0000313" key="8">
    <source>
        <dbReference type="EMBL" id="KAF8899588.1"/>
    </source>
</evidence>
<dbReference type="GO" id="GO:0003713">
    <property type="term" value="F:transcription coactivator activity"/>
    <property type="evidence" value="ECO:0007669"/>
    <property type="project" value="TreeGrafter"/>
</dbReference>
<dbReference type="SUPFAM" id="SSF47113">
    <property type="entry name" value="Histone-fold"/>
    <property type="match status" value="1"/>
</dbReference>
<dbReference type="Gene3D" id="1.10.20.10">
    <property type="entry name" value="Histone, subunit A"/>
    <property type="match status" value="1"/>
</dbReference>
<accession>A0A9P5NNF4</accession>
<name>A0A9P5NNF4_GYMJU</name>
<sequence>MQSANAKPLVKARPSQASQAGVFKTDAVKDIADSLNISISDTVVSALASDVEYRINQVIEEAARFMRHGRRTTMTTSDIDQALRVLNIEPLYGHSPHNPPSSGAPCPSPSPLRRHRVFPEDEEIDFDRVLREEKIALPKGVSWTAHWLAVEGVQPLIPENPPAIPRDERGEPPAVNGTAGLAAVGNLPGTTGTAAKKLVGAGLQATQTQNQQIVKQVLSRELQLYYARLTSSLRFCLPCAVVGEGVVGALKEEMSSESEGKVLEVLLDVISAILDNNTLFVEPYLHQILPPILSILLHSTLPRATQPNYAPPPPKRSPSSSHNTRRPTPPSPTDNEDPPPGAHLPGEEHRHEGGRDTRSGGVGKEAVRKGLVEGGGAKVVGTEWESGASEGSFGLVNSVMDALRVLQPSSDMSDSLDPSKEADAAVLTRLNEILGGYFASKVSTDAAWAREILGISTSL</sequence>
<feature type="region of interest" description="Disordered" evidence="6">
    <location>
        <begin position="91"/>
        <end position="114"/>
    </location>
</feature>
<dbReference type="Proteomes" id="UP000724874">
    <property type="component" value="Unassembled WGS sequence"/>
</dbReference>
<dbReference type="GO" id="GO:0051123">
    <property type="term" value="P:RNA polymerase II preinitiation complex assembly"/>
    <property type="evidence" value="ECO:0007669"/>
    <property type="project" value="TreeGrafter"/>
</dbReference>
<dbReference type="CDD" id="cd22931">
    <property type="entry name" value="HFD_TAF6"/>
    <property type="match status" value="1"/>
</dbReference>
<evidence type="ECO:0000256" key="2">
    <source>
        <dbReference type="ARBA" id="ARBA00007688"/>
    </source>
</evidence>
<dbReference type="GO" id="GO:0016251">
    <property type="term" value="F:RNA polymerase II general transcription initiation factor activity"/>
    <property type="evidence" value="ECO:0007669"/>
    <property type="project" value="InterPro"/>
</dbReference>
<dbReference type="PANTHER" id="PTHR10221">
    <property type="entry name" value="TRANSCRIPTION INITIATION FACTOR TFIID SUBUNIT 6"/>
    <property type="match status" value="1"/>
</dbReference>
<evidence type="ECO:0000256" key="4">
    <source>
        <dbReference type="ARBA" id="ARBA00023163"/>
    </source>
</evidence>
<keyword evidence="9" id="KW-1185">Reference proteome</keyword>
<feature type="region of interest" description="Disordered" evidence="6">
    <location>
        <begin position="304"/>
        <end position="369"/>
    </location>
</feature>
<dbReference type="EMBL" id="JADNYJ010000052">
    <property type="protein sequence ID" value="KAF8899588.1"/>
    <property type="molecule type" value="Genomic_DNA"/>
</dbReference>
<evidence type="ECO:0000256" key="6">
    <source>
        <dbReference type="SAM" id="MobiDB-lite"/>
    </source>
</evidence>
<feature type="domain" description="TATA box binding protein associated factor (TAF) histone-like fold" evidence="7">
    <location>
        <begin position="21"/>
        <end position="84"/>
    </location>
</feature>
<dbReference type="GO" id="GO:0000124">
    <property type="term" value="C:SAGA complex"/>
    <property type="evidence" value="ECO:0007669"/>
    <property type="project" value="InterPro"/>
</dbReference>